<proteinExistence type="inferred from homology"/>
<dbReference type="Pfam" id="PF00155">
    <property type="entry name" value="Aminotran_1_2"/>
    <property type="match status" value="1"/>
</dbReference>
<evidence type="ECO:0000256" key="3">
    <source>
        <dbReference type="ARBA" id="ARBA00022576"/>
    </source>
</evidence>
<dbReference type="GO" id="GO:0006520">
    <property type="term" value="P:amino acid metabolic process"/>
    <property type="evidence" value="ECO:0007669"/>
    <property type="project" value="InterPro"/>
</dbReference>
<evidence type="ECO:0000256" key="1">
    <source>
        <dbReference type="ARBA" id="ARBA00001933"/>
    </source>
</evidence>
<organism evidence="7">
    <name type="scientific">Notodromas monacha</name>
    <dbReference type="NCBI Taxonomy" id="399045"/>
    <lineage>
        <taxon>Eukaryota</taxon>
        <taxon>Metazoa</taxon>
        <taxon>Ecdysozoa</taxon>
        <taxon>Arthropoda</taxon>
        <taxon>Crustacea</taxon>
        <taxon>Oligostraca</taxon>
        <taxon>Ostracoda</taxon>
        <taxon>Podocopa</taxon>
        <taxon>Podocopida</taxon>
        <taxon>Cypridocopina</taxon>
        <taxon>Cypridoidea</taxon>
        <taxon>Cyprididae</taxon>
        <taxon>Notodromas</taxon>
    </lineage>
</organism>
<feature type="domain" description="Aminotransferase class I/classII large" evidence="6">
    <location>
        <begin position="2"/>
        <end position="109"/>
    </location>
</feature>
<dbReference type="OrthoDB" id="6354463at2759"/>
<evidence type="ECO:0000256" key="5">
    <source>
        <dbReference type="ARBA" id="ARBA00022898"/>
    </source>
</evidence>
<evidence type="ECO:0000256" key="4">
    <source>
        <dbReference type="ARBA" id="ARBA00022679"/>
    </source>
</evidence>
<evidence type="ECO:0000256" key="2">
    <source>
        <dbReference type="ARBA" id="ARBA00007441"/>
    </source>
</evidence>
<feature type="non-terminal residue" evidence="7">
    <location>
        <position position="113"/>
    </location>
</feature>
<sequence length="113" mass="12878">MIVLSDEIYAQLIFDGDFCPTAKVYPERTIIMTGFSKWGSSGGWRLGYAYFPEELEDFRKALVASAGQSHSCAPAPIQFAWAKALRDEHEQIDAYVRDCRTILKTVARFCERF</sequence>
<comment type="cofactor">
    <cofactor evidence="1">
        <name>pyridoxal 5'-phosphate</name>
        <dbReference type="ChEBI" id="CHEBI:597326"/>
    </cofactor>
</comment>
<evidence type="ECO:0000313" key="8">
    <source>
        <dbReference type="Proteomes" id="UP000678499"/>
    </source>
</evidence>
<dbReference type="PANTHER" id="PTHR46383">
    <property type="entry name" value="ASPARTATE AMINOTRANSFERASE"/>
    <property type="match status" value="1"/>
</dbReference>
<dbReference type="InterPro" id="IPR015422">
    <property type="entry name" value="PyrdxlP-dep_Trfase_small"/>
</dbReference>
<dbReference type="InterPro" id="IPR050596">
    <property type="entry name" value="AspAT/PAT-like"/>
</dbReference>
<evidence type="ECO:0000313" key="7">
    <source>
        <dbReference type="EMBL" id="CAD7285816.1"/>
    </source>
</evidence>
<protein>
    <recommendedName>
        <fullName evidence="6">Aminotransferase class I/classII large domain-containing protein</fullName>
    </recommendedName>
</protein>
<dbReference type="GO" id="GO:0030170">
    <property type="term" value="F:pyridoxal phosphate binding"/>
    <property type="evidence" value="ECO:0007669"/>
    <property type="project" value="InterPro"/>
</dbReference>
<dbReference type="EMBL" id="CAJPEX010023723">
    <property type="protein sequence ID" value="CAG0925968.1"/>
    <property type="molecule type" value="Genomic_DNA"/>
</dbReference>
<reference evidence="7" key="1">
    <citation type="submission" date="2020-11" db="EMBL/GenBank/DDBJ databases">
        <authorList>
            <person name="Tran Van P."/>
        </authorList>
    </citation>
    <scope>NUCLEOTIDE SEQUENCE</scope>
</reference>
<dbReference type="InterPro" id="IPR015424">
    <property type="entry name" value="PyrdxlP-dep_Trfase"/>
</dbReference>
<comment type="similarity">
    <text evidence="2">Belongs to the class-I pyridoxal-phosphate-dependent aminotransferase family.</text>
</comment>
<keyword evidence="4" id="KW-0808">Transferase</keyword>
<evidence type="ECO:0000259" key="6">
    <source>
        <dbReference type="Pfam" id="PF00155"/>
    </source>
</evidence>
<dbReference type="Proteomes" id="UP000678499">
    <property type="component" value="Unassembled WGS sequence"/>
</dbReference>
<dbReference type="EMBL" id="OA905760">
    <property type="protein sequence ID" value="CAD7285816.1"/>
    <property type="molecule type" value="Genomic_DNA"/>
</dbReference>
<keyword evidence="8" id="KW-1185">Reference proteome</keyword>
<dbReference type="InterPro" id="IPR004839">
    <property type="entry name" value="Aminotransferase_I/II_large"/>
</dbReference>
<accession>A0A7R9C218</accession>
<dbReference type="InterPro" id="IPR015421">
    <property type="entry name" value="PyrdxlP-dep_Trfase_major"/>
</dbReference>
<gene>
    <name evidence="7" type="ORF">NMOB1V02_LOCUS13418</name>
</gene>
<dbReference type="Gene3D" id="3.40.640.10">
    <property type="entry name" value="Type I PLP-dependent aspartate aminotransferase-like (Major domain)"/>
    <property type="match status" value="1"/>
</dbReference>
<dbReference type="AlphaFoldDB" id="A0A7R9C218"/>
<name>A0A7R9C218_9CRUS</name>
<dbReference type="Gene3D" id="3.90.1150.10">
    <property type="entry name" value="Aspartate Aminotransferase, domain 1"/>
    <property type="match status" value="1"/>
</dbReference>
<dbReference type="PANTHER" id="PTHR46383:SF1">
    <property type="entry name" value="ASPARTATE AMINOTRANSFERASE"/>
    <property type="match status" value="1"/>
</dbReference>
<keyword evidence="5" id="KW-0663">Pyridoxal phosphate</keyword>
<dbReference type="SUPFAM" id="SSF53383">
    <property type="entry name" value="PLP-dependent transferases"/>
    <property type="match status" value="1"/>
</dbReference>
<keyword evidence="3" id="KW-0032">Aminotransferase</keyword>
<dbReference type="GO" id="GO:0008483">
    <property type="term" value="F:transaminase activity"/>
    <property type="evidence" value="ECO:0007669"/>
    <property type="project" value="UniProtKB-KW"/>
</dbReference>